<proteinExistence type="predicted"/>
<comment type="pathway">
    <text evidence="1">Glycan metabolism; pectin degradation; 2-dehydro-3-deoxy-D-gluconate from pectin: step 1/5.</text>
</comment>
<evidence type="ECO:0000256" key="2">
    <source>
        <dbReference type="ARBA" id="ARBA00022801"/>
    </source>
</evidence>
<name>A0AAD9X7W9_9ROSI</name>
<dbReference type="Pfam" id="PF01095">
    <property type="entry name" value="Pectinesterase"/>
    <property type="match status" value="1"/>
</dbReference>
<comment type="caution">
    <text evidence="5">The sequence shown here is derived from an EMBL/GenBank/DDBJ whole genome shotgun (WGS) entry which is preliminary data.</text>
</comment>
<dbReference type="GO" id="GO:0030599">
    <property type="term" value="F:pectinesterase activity"/>
    <property type="evidence" value="ECO:0007669"/>
    <property type="project" value="InterPro"/>
</dbReference>
<feature type="domain" description="Pectinesterase catalytic" evidence="4">
    <location>
        <begin position="2"/>
        <end position="85"/>
    </location>
</feature>
<organism evidence="5 6">
    <name type="scientific">Dipteronia dyeriana</name>
    <dbReference type="NCBI Taxonomy" id="168575"/>
    <lineage>
        <taxon>Eukaryota</taxon>
        <taxon>Viridiplantae</taxon>
        <taxon>Streptophyta</taxon>
        <taxon>Embryophyta</taxon>
        <taxon>Tracheophyta</taxon>
        <taxon>Spermatophyta</taxon>
        <taxon>Magnoliopsida</taxon>
        <taxon>eudicotyledons</taxon>
        <taxon>Gunneridae</taxon>
        <taxon>Pentapetalae</taxon>
        <taxon>rosids</taxon>
        <taxon>malvids</taxon>
        <taxon>Sapindales</taxon>
        <taxon>Sapindaceae</taxon>
        <taxon>Hippocastanoideae</taxon>
        <taxon>Acereae</taxon>
        <taxon>Dipteronia</taxon>
    </lineage>
</organism>
<dbReference type="InterPro" id="IPR011050">
    <property type="entry name" value="Pectin_lyase_fold/virulence"/>
</dbReference>
<accession>A0AAD9X7W9</accession>
<dbReference type="Gene3D" id="2.160.20.10">
    <property type="entry name" value="Single-stranded right-handed beta-helix, Pectin lyase-like"/>
    <property type="match status" value="1"/>
</dbReference>
<evidence type="ECO:0000256" key="3">
    <source>
        <dbReference type="ARBA" id="ARBA00023085"/>
    </source>
</evidence>
<keyword evidence="6" id="KW-1185">Reference proteome</keyword>
<evidence type="ECO:0000313" key="6">
    <source>
        <dbReference type="Proteomes" id="UP001280121"/>
    </source>
</evidence>
<dbReference type="SUPFAM" id="SSF51126">
    <property type="entry name" value="Pectin lyase-like"/>
    <property type="match status" value="1"/>
</dbReference>
<gene>
    <name evidence="5" type="ORF">Ddye_014266</name>
</gene>
<sequence>MTVSQDGRGNFSTITDAINVAANNSDGRNGYLMIYVNASVYEEYISIAQDKKYLVMKGTGINKIVITGCRTVADGWSTFNSATFVGLITLHFTNAACEGYQDSLYIFSMRQFY</sequence>
<evidence type="ECO:0000256" key="1">
    <source>
        <dbReference type="ARBA" id="ARBA00005184"/>
    </source>
</evidence>
<dbReference type="EMBL" id="JANJYI010000004">
    <property type="protein sequence ID" value="KAK2654410.1"/>
    <property type="molecule type" value="Genomic_DNA"/>
</dbReference>
<keyword evidence="2" id="KW-0378">Hydrolase</keyword>
<dbReference type="Proteomes" id="UP001280121">
    <property type="component" value="Unassembled WGS sequence"/>
</dbReference>
<evidence type="ECO:0000313" key="5">
    <source>
        <dbReference type="EMBL" id="KAK2654410.1"/>
    </source>
</evidence>
<dbReference type="GO" id="GO:0042545">
    <property type="term" value="P:cell wall modification"/>
    <property type="evidence" value="ECO:0007669"/>
    <property type="project" value="InterPro"/>
</dbReference>
<reference evidence="5" key="1">
    <citation type="journal article" date="2023" name="Plant J.">
        <title>Genome sequences and population genomics provide insights into the demographic history, inbreeding, and mutation load of two 'living fossil' tree species of Dipteronia.</title>
        <authorList>
            <person name="Feng Y."/>
            <person name="Comes H.P."/>
            <person name="Chen J."/>
            <person name="Zhu S."/>
            <person name="Lu R."/>
            <person name="Zhang X."/>
            <person name="Li P."/>
            <person name="Qiu J."/>
            <person name="Olsen K.M."/>
            <person name="Qiu Y."/>
        </authorList>
    </citation>
    <scope>NUCLEOTIDE SEQUENCE</scope>
    <source>
        <strain evidence="5">KIB01</strain>
    </source>
</reference>
<dbReference type="InterPro" id="IPR012334">
    <property type="entry name" value="Pectin_lyas_fold"/>
</dbReference>
<dbReference type="InterPro" id="IPR000070">
    <property type="entry name" value="Pectinesterase_cat"/>
</dbReference>
<evidence type="ECO:0000259" key="4">
    <source>
        <dbReference type="Pfam" id="PF01095"/>
    </source>
</evidence>
<dbReference type="PANTHER" id="PTHR31707">
    <property type="entry name" value="PECTINESTERASE"/>
    <property type="match status" value="1"/>
</dbReference>
<dbReference type="AlphaFoldDB" id="A0AAD9X7W9"/>
<keyword evidence="3" id="KW-0063">Aspartyl esterase</keyword>
<protein>
    <recommendedName>
        <fullName evidence="4">Pectinesterase catalytic domain-containing protein</fullName>
    </recommendedName>
</protein>